<feature type="transmembrane region" description="Helical" evidence="2">
    <location>
        <begin position="214"/>
        <end position="232"/>
    </location>
</feature>
<gene>
    <name evidence="3" type="ORF">B0T19DRAFT_470487</name>
</gene>
<keyword evidence="2" id="KW-0472">Membrane</keyword>
<keyword evidence="2" id="KW-0812">Transmembrane</keyword>
<reference evidence="3" key="2">
    <citation type="submission" date="2023-06" db="EMBL/GenBank/DDBJ databases">
        <authorList>
            <consortium name="Lawrence Berkeley National Laboratory"/>
            <person name="Haridas S."/>
            <person name="Hensen N."/>
            <person name="Bonometti L."/>
            <person name="Westerberg I."/>
            <person name="Brannstrom I.O."/>
            <person name="Guillou S."/>
            <person name="Cros-Aarteil S."/>
            <person name="Calhoun S."/>
            <person name="Kuo A."/>
            <person name="Mondo S."/>
            <person name="Pangilinan J."/>
            <person name="Riley R."/>
            <person name="Labutti K."/>
            <person name="Andreopoulos B."/>
            <person name="Lipzen A."/>
            <person name="Chen C."/>
            <person name="Yanf M."/>
            <person name="Daum C."/>
            <person name="Ng V."/>
            <person name="Clum A."/>
            <person name="Steindorff A."/>
            <person name="Ohm R."/>
            <person name="Martin F."/>
            <person name="Silar P."/>
            <person name="Natvig D."/>
            <person name="Lalanne C."/>
            <person name="Gautier V."/>
            <person name="Ament-Velasquez S.L."/>
            <person name="Kruys A."/>
            <person name="Hutchinson M.I."/>
            <person name="Powell A.J."/>
            <person name="Barry K."/>
            <person name="Miller A.N."/>
            <person name="Grigoriev I.V."/>
            <person name="Debuchy R."/>
            <person name="Gladieux P."/>
            <person name="Thoren M.H."/>
            <person name="Johannesson H."/>
        </authorList>
    </citation>
    <scope>NUCLEOTIDE SEQUENCE</scope>
    <source>
        <strain evidence="3">SMH4131-1</strain>
    </source>
</reference>
<keyword evidence="2" id="KW-1133">Transmembrane helix</keyword>
<organism evidence="3 4">
    <name type="scientific">Cercophora scortea</name>
    <dbReference type="NCBI Taxonomy" id="314031"/>
    <lineage>
        <taxon>Eukaryota</taxon>
        <taxon>Fungi</taxon>
        <taxon>Dikarya</taxon>
        <taxon>Ascomycota</taxon>
        <taxon>Pezizomycotina</taxon>
        <taxon>Sordariomycetes</taxon>
        <taxon>Sordariomycetidae</taxon>
        <taxon>Sordariales</taxon>
        <taxon>Lasiosphaeriaceae</taxon>
        <taxon>Cercophora</taxon>
    </lineage>
</organism>
<evidence type="ECO:0000313" key="4">
    <source>
        <dbReference type="Proteomes" id="UP001286456"/>
    </source>
</evidence>
<sequence>MNKEFVSTESGAGDDRAAVVSRFANLETTGKIQDDSETCRILVYAIKTIASPLHDGASCESTKNAVKRTDGNREKGLLHKGHQDSVYPAEDRDAITGALDVFEPSCATLDHRHLKTDLPWTASIWIWDTDIEESIWLSPTLLLLAVIGSFAMGSWESSQRQEGLTAAGFVPRTPDADWVFVYATPATLIIAIATTTLSLTWYHYLQGLSRCRNLFIIAVTGVGVLPGALAGYTGTETLLQLVPLSVVVGLLLVKAAEVWGFGDKRPSDPCWNGGPA</sequence>
<dbReference type="EMBL" id="JAUEPO010000001">
    <property type="protein sequence ID" value="KAK3335167.1"/>
    <property type="molecule type" value="Genomic_DNA"/>
</dbReference>
<feature type="transmembrane region" description="Helical" evidence="2">
    <location>
        <begin position="135"/>
        <end position="155"/>
    </location>
</feature>
<feature type="transmembrane region" description="Helical" evidence="2">
    <location>
        <begin position="179"/>
        <end position="202"/>
    </location>
</feature>
<protein>
    <submittedName>
        <fullName evidence="3">Uncharacterized protein</fullName>
    </submittedName>
</protein>
<proteinExistence type="predicted"/>
<name>A0AAE0J1F1_9PEZI</name>
<reference evidence="3" key="1">
    <citation type="journal article" date="2023" name="Mol. Phylogenet. Evol.">
        <title>Genome-scale phylogeny and comparative genomics of the fungal order Sordariales.</title>
        <authorList>
            <person name="Hensen N."/>
            <person name="Bonometti L."/>
            <person name="Westerberg I."/>
            <person name="Brannstrom I.O."/>
            <person name="Guillou S."/>
            <person name="Cros-Aarteil S."/>
            <person name="Calhoun S."/>
            <person name="Haridas S."/>
            <person name="Kuo A."/>
            <person name="Mondo S."/>
            <person name="Pangilinan J."/>
            <person name="Riley R."/>
            <person name="LaButti K."/>
            <person name="Andreopoulos B."/>
            <person name="Lipzen A."/>
            <person name="Chen C."/>
            <person name="Yan M."/>
            <person name="Daum C."/>
            <person name="Ng V."/>
            <person name="Clum A."/>
            <person name="Steindorff A."/>
            <person name="Ohm R.A."/>
            <person name="Martin F."/>
            <person name="Silar P."/>
            <person name="Natvig D.O."/>
            <person name="Lalanne C."/>
            <person name="Gautier V."/>
            <person name="Ament-Velasquez S.L."/>
            <person name="Kruys A."/>
            <person name="Hutchinson M.I."/>
            <person name="Powell A.J."/>
            <person name="Barry K."/>
            <person name="Miller A.N."/>
            <person name="Grigoriev I.V."/>
            <person name="Debuchy R."/>
            <person name="Gladieux P."/>
            <person name="Hiltunen Thoren M."/>
            <person name="Johannesson H."/>
        </authorList>
    </citation>
    <scope>NUCLEOTIDE SEQUENCE</scope>
    <source>
        <strain evidence="3">SMH4131-1</strain>
    </source>
</reference>
<dbReference type="Proteomes" id="UP001286456">
    <property type="component" value="Unassembled WGS sequence"/>
</dbReference>
<dbReference type="AlphaFoldDB" id="A0AAE0J1F1"/>
<keyword evidence="4" id="KW-1185">Reference proteome</keyword>
<evidence type="ECO:0000256" key="2">
    <source>
        <dbReference type="SAM" id="Phobius"/>
    </source>
</evidence>
<comment type="caution">
    <text evidence="3">The sequence shown here is derived from an EMBL/GenBank/DDBJ whole genome shotgun (WGS) entry which is preliminary data.</text>
</comment>
<feature type="region of interest" description="Disordered" evidence="1">
    <location>
        <begin position="57"/>
        <end position="85"/>
    </location>
</feature>
<evidence type="ECO:0000313" key="3">
    <source>
        <dbReference type="EMBL" id="KAK3335167.1"/>
    </source>
</evidence>
<feature type="compositionally biased region" description="Basic and acidic residues" evidence="1">
    <location>
        <begin position="67"/>
        <end position="85"/>
    </location>
</feature>
<accession>A0AAE0J1F1</accession>
<evidence type="ECO:0000256" key="1">
    <source>
        <dbReference type="SAM" id="MobiDB-lite"/>
    </source>
</evidence>
<feature type="transmembrane region" description="Helical" evidence="2">
    <location>
        <begin position="238"/>
        <end position="256"/>
    </location>
</feature>